<evidence type="ECO:0000313" key="2">
    <source>
        <dbReference type="EMBL" id="WEK18862.1"/>
    </source>
</evidence>
<gene>
    <name evidence="2" type="ORF">P0Y49_18975</name>
</gene>
<evidence type="ECO:0000313" key="3">
    <source>
        <dbReference type="Proteomes" id="UP001214530"/>
    </source>
</evidence>
<dbReference type="PROSITE" id="PS51257">
    <property type="entry name" value="PROKAR_LIPOPROTEIN"/>
    <property type="match status" value="1"/>
</dbReference>
<dbReference type="Gene3D" id="2.60.120.260">
    <property type="entry name" value="Galactose-binding domain-like"/>
    <property type="match status" value="1"/>
</dbReference>
<evidence type="ECO:0000256" key="1">
    <source>
        <dbReference type="SAM" id="SignalP"/>
    </source>
</evidence>
<organism evidence="2 3">
    <name type="scientific">Candidatus Pedobacter colombiensis</name>
    <dbReference type="NCBI Taxonomy" id="3121371"/>
    <lineage>
        <taxon>Bacteria</taxon>
        <taxon>Pseudomonadati</taxon>
        <taxon>Bacteroidota</taxon>
        <taxon>Sphingobacteriia</taxon>
        <taxon>Sphingobacteriales</taxon>
        <taxon>Sphingobacteriaceae</taxon>
        <taxon>Pedobacter</taxon>
    </lineage>
</organism>
<dbReference type="EMBL" id="CP119313">
    <property type="protein sequence ID" value="WEK18862.1"/>
    <property type="molecule type" value="Genomic_DNA"/>
</dbReference>
<dbReference type="AlphaFoldDB" id="A0AAJ5W6E9"/>
<accession>A0AAJ5W6E9</accession>
<reference evidence="2" key="1">
    <citation type="submission" date="2023-03" db="EMBL/GenBank/DDBJ databases">
        <title>Andean soil-derived lignocellulolytic bacterial consortium as a source of novel taxa and putative plastic-active enzymes.</title>
        <authorList>
            <person name="Diaz-Garcia L."/>
            <person name="Chuvochina M."/>
            <person name="Feuerriegel G."/>
            <person name="Bunk B."/>
            <person name="Sproer C."/>
            <person name="Streit W.R."/>
            <person name="Rodriguez L.M."/>
            <person name="Overmann J."/>
            <person name="Jimenez D.J."/>
        </authorList>
    </citation>
    <scope>NUCLEOTIDE SEQUENCE</scope>
    <source>
        <strain evidence="2">MAG 3858</strain>
    </source>
</reference>
<keyword evidence="1" id="KW-0732">Signal</keyword>
<name>A0AAJ5W6E9_9SPHI</name>
<dbReference type="Proteomes" id="UP001214530">
    <property type="component" value="Chromosome"/>
</dbReference>
<feature type="chain" id="PRO_5042557769" description="YD repeat-containing protein" evidence="1">
    <location>
        <begin position="23"/>
        <end position="1072"/>
    </location>
</feature>
<feature type="signal peptide" evidence="1">
    <location>
        <begin position="1"/>
        <end position="22"/>
    </location>
</feature>
<protein>
    <recommendedName>
        <fullName evidence="4">YD repeat-containing protein</fullName>
    </recommendedName>
</protein>
<sequence length="1072" mass="117488">MKSIKRTLTSVPLMLIAACACAQLSQYQPNNVNTFNEGNPDTYSATRSTIYKVNESTGIPGISIPFFNITQNGYTLPVSINYNASGIKVDESASRIGLGWTLNAGGVVSRAVKGIPDYNLGAAGSGYGTYGASNPLPMANQTLTIPSIQAVLGKIFTGQIDGEPDLTMYSFGNRGGKFFVNPTDNKAYTVPFQNILIENGAFGGYADCYKITDEDGIQYFFADIEQVTIKDKFGTILSDAKTTSYHLTKIVLTDNSVITFQYNNTLTYTTFAGNRDTKLDRIMGDQRSGDPCDAMATAGQGASSIQRTSIFLHIITPRLQTIIYDQGRLEFTYAATSRTDITGDFRLMQIAQYDKADHEVKKYILEHDYTPTYGGAVPTNGRLRLKTVTEQDKNGKQLLPVTFSYNNIAFPPVGTTKQDLWGYYNNENNDAGYDLYGGAVTSLMPEQQNGAYTYITQGALRNINPTYTQAAVLTGIGYPDGASVAFTFENNVYRDVYTGLDETGPGLRVKMIAADDGLGNIKYTSYKYLTDGSYPSSSGKLNDIKFSSSIKFTMRLNLGKICPCLLRKADPLNKTPFLSGSPIYYTRVEVIEHAGVNIAASKIGSTVYLYDFHNDYNSATGLFLIKDHLNALLRRVTVFNQDGDSVAYTQYDYATPVNKSTLIGTMPFLQTIDTLQNNSYGYNTYQIFSSWMPVSSITSKVYEIGSTLRGKDESTVFSYNTSLLVESKITSTGGNVYKTKYKYPGDYVVTTVTDEQSQAIRYMLSRHIYTPVIESITLKNGLVTGGELSHFKVLDAGVFPKRAYALKNMNPYTEGSHVLSVINGSGNFTYSSNYKLQSEVGVYAPSGAPIEVDNRNSKQSMILNPVVGQVVATCSKAVQNDIAYCSFEEYEIAGTPSEPTLHLSSNWTLTGNCFTSLRGAEAFAGTGSIALGGTCHIGLVTARPLTPAITYRLTFWAKNGNPNVSITGGPSPSYSTLQTTNDWKLYQYLITGATAITISKDGSCLIDELKLSPEDGDFSNTVYKPLVGIASQSDNNNNYTHYVYDNFGRLVKVLDHNLNIIKAMEYVQREAQ</sequence>
<proteinExistence type="predicted"/>
<evidence type="ECO:0008006" key="4">
    <source>
        <dbReference type="Google" id="ProtNLM"/>
    </source>
</evidence>